<sequence>MSDPYTIVKGKIVEAPGNASESPRWIAKLSDGTTVIGKPSWMGNSGAVALPADESRPMSDWRRLQARISEDHEELVQLSLWIPPWGLVAIAPANRGAYGYFETFVHSFRQNSQGCEALAICWPETDKRGLHIQVRQVRAGGVLEHIRRTGWLPCMIGEQQAITTKKDLGQVVARKQV</sequence>
<gene>
    <name evidence="1" type="ORF">LCGC14_0442470</name>
</gene>
<name>A0A0F9T326_9ZZZZ</name>
<organism evidence="1">
    <name type="scientific">marine sediment metagenome</name>
    <dbReference type="NCBI Taxonomy" id="412755"/>
    <lineage>
        <taxon>unclassified sequences</taxon>
        <taxon>metagenomes</taxon>
        <taxon>ecological metagenomes</taxon>
    </lineage>
</organism>
<reference evidence="1" key="1">
    <citation type="journal article" date="2015" name="Nature">
        <title>Complex archaea that bridge the gap between prokaryotes and eukaryotes.</title>
        <authorList>
            <person name="Spang A."/>
            <person name="Saw J.H."/>
            <person name="Jorgensen S.L."/>
            <person name="Zaremba-Niedzwiedzka K."/>
            <person name="Martijn J."/>
            <person name="Lind A.E."/>
            <person name="van Eijk R."/>
            <person name="Schleper C."/>
            <person name="Guy L."/>
            <person name="Ettema T.J."/>
        </authorList>
    </citation>
    <scope>NUCLEOTIDE SEQUENCE</scope>
</reference>
<comment type="caution">
    <text evidence="1">The sequence shown here is derived from an EMBL/GenBank/DDBJ whole genome shotgun (WGS) entry which is preliminary data.</text>
</comment>
<evidence type="ECO:0000313" key="1">
    <source>
        <dbReference type="EMBL" id="KKN69252.1"/>
    </source>
</evidence>
<protein>
    <submittedName>
        <fullName evidence="1">Uncharacterized protein</fullName>
    </submittedName>
</protein>
<proteinExistence type="predicted"/>
<dbReference type="EMBL" id="LAZR01000429">
    <property type="protein sequence ID" value="KKN69252.1"/>
    <property type="molecule type" value="Genomic_DNA"/>
</dbReference>
<dbReference type="AlphaFoldDB" id="A0A0F9T326"/>
<accession>A0A0F9T326</accession>